<dbReference type="Proteomes" id="UP000596205">
    <property type="component" value="Chromosome 2"/>
</dbReference>
<feature type="domain" description="Tryptophan synthase beta chain-like PALP" evidence="5">
    <location>
        <begin position="21"/>
        <end position="308"/>
    </location>
</feature>
<keyword evidence="3" id="KW-0663">Pyridoxal phosphate</keyword>
<dbReference type="Pfam" id="PF00291">
    <property type="entry name" value="PALP"/>
    <property type="match status" value="1"/>
</dbReference>
<dbReference type="RefSeq" id="WP_124829824.1">
    <property type="nucleotide sequence ID" value="NZ_CADEPR010000001.1"/>
</dbReference>
<dbReference type="NCBIfam" id="NF005454">
    <property type="entry name" value="PRK07048.1"/>
    <property type="match status" value="1"/>
</dbReference>
<accession>A0A7T6VJ41</accession>
<keyword evidence="4 6" id="KW-0456">Lyase</keyword>
<proteinExistence type="inferred from homology"/>
<dbReference type="Gene3D" id="3.40.50.1100">
    <property type="match status" value="2"/>
</dbReference>
<name>A0A7T6VJ41_9BURK</name>
<evidence type="ECO:0000256" key="2">
    <source>
        <dbReference type="ARBA" id="ARBA00010869"/>
    </source>
</evidence>
<dbReference type="EMBL" id="CP066770">
    <property type="protein sequence ID" value="QQK04691.1"/>
    <property type="molecule type" value="Genomic_DNA"/>
</dbReference>
<dbReference type="InterPro" id="IPR001926">
    <property type="entry name" value="TrpB-like_PALP"/>
</dbReference>
<protein>
    <submittedName>
        <fullName evidence="6">Threo-3-hydroxy-L-aspartate ammonia-lyase</fullName>
        <ecNumber evidence="6">4.3.1.16</ecNumber>
    </submittedName>
</protein>
<evidence type="ECO:0000313" key="7">
    <source>
        <dbReference type="Proteomes" id="UP000596205"/>
    </source>
</evidence>
<evidence type="ECO:0000256" key="4">
    <source>
        <dbReference type="ARBA" id="ARBA00023239"/>
    </source>
</evidence>
<dbReference type="GO" id="GO:0030848">
    <property type="term" value="F:threo-3-hydroxyaspartate ammonia-lyase activity"/>
    <property type="evidence" value="ECO:0007669"/>
    <property type="project" value="UniProtKB-EC"/>
</dbReference>
<dbReference type="EC" id="4.3.1.16" evidence="6"/>
<dbReference type="SUPFAM" id="SSF53686">
    <property type="entry name" value="Tryptophan synthase beta subunit-like PLP-dependent enzymes"/>
    <property type="match status" value="1"/>
</dbReference>
<dbReference type="KEGG" id="bann:JFN94_25510"/>
<dbReference type="PANTHER" id="PTHR43050">
    <property type="entry name" value="SERINE / THREONINE RACEMASE FAMILY MEMBER"/>
    <property type="match status" value="1"/>
</dbReference>
<evidence type="ECO:0000256" key="1">
    <source>
        <dbReference type="ARBA" id="ARBA00001933"/>
    </source>
</evidence>
<gene>
    <name evidence="6" type="ORF">JFN94_25510</name>
</gene>
<comment type="cofactor">
    <cofactor evidence="1">
        <name>pyridoxal 5'-phosphate</name>
        <dbReference type="ChEBI" id="CHEBI:597326"/>
    </cofactor>
</comment>
<dbReference type="GO" id="GO:0030170">
    <property type="term" value="F:pyridoxal phosphate binding"/>
    <property type="evidence" value="ECO:0007669"/>
    <property type="project" value="TreeGrafter"/>
</dbReference>
<sequence>MNTPTLPTYDDVAAAAARLEGHAHRTPVMTSRTIDEALGAQVFFKCENLQRMGAFKFRGAFNALSRFDATQRRNGVVAFSSGNHAQAIALSARMLGIPATIVMPQDAPAAKMAATRGYGGNIVTYDRYAEDREQIGRELAQKHGLTLVPPYDHADVIAGQGTAAKELFDEVGPLDAVFTPLGGGGLLSGTALATRALSPHAKLYGVEPEAGNDGQQSFRSGSIVHIDTPRTIADGAQTQHLGNLTFPILRRDVDDILTATDAELVDCMRFFATRMKIVVEPTGCLSFAAARRMKDELQGKRVGIVISGGNVDLEAFCALVSAAA</sequence>
<reference evidence="6 7" key="1">
    <citation type="submission" date="2020-12" db="EMBL/GenBank/DDBJ databases">
        <title>Complete genome sequence of Burkholderia anthina BJQ0011.</title>
        <authorList>
            <person name="Xu Y."/>
        </authorList>
    </citation>
    <scope>NUCLEOTIDE SEQUENCE [LARGE SCALE GENOMIC DNA]</scope>
    <source>
        <strain evidence="6 7">BJQ0011</strain>
    </source>
</reference>
<dbReference type="GO" id="GO:0005524">
    <property type="term" value="F:ATP binding"/>
    <property type="evidence" value="ECO:0007669"/>
    <property type="project" value="TreeGrafter"/>
</dbReference>
<dbReference type="GO" id="GO:0008721">
    <property type="term" value="F:D-serine ammonia-lyase activity"/>
    <property type="evidence" value="ECO:0007669"/>
    <property type="project" value="TreeGrafter"/>
</dbReference>
<dbReference type="PANTHER" id="PTHR43050:SF1">
    <property type="entry name" value="SERINE RACEMASE"/>
    <property type="match status" value="1"/>
</dbReference>
<evidence type="ECO:0000313" key="6">
    <source>
        <dbReference type="EMBL" id="QQK04691.1"/>
    </source>
</evidence>
<dbReference type="GO" id="GO:0030378">
    <property type="term" value="F:serine racemase activity"/>
    <property type="evidence" value="ECO:0007669"/>
    <property type="project" value="TreeGrafter"/>
</dbReference>
<dbReference type="CDD" id="cd01562">
    <property type="entry name" value="Thr-dehyd"/>
    <property type="match status" value="1"/>
</dbReference>
<dbReference type="GO" id="GO:0018114">
    <property type="term" value="F:threonine racemase activity"/>
    <property type="evidence" value="ECO:0007669"/>
    <property type="project" value="TreeGrafter"/>
</dbReference>
<evidence type="ECO:0000259" key="5">
    <source>
        <dbReference type="Pfam" id="PF00291"/>
    </source>
</evidence>
<dbReference type="GO" id="GO:0003941">
    <property type="term" value="F:L-serine ammonia-lyase activity"/>
    <property type="evidence" value="ECO:0007669"/>
    <property type="project" value="TreeGrafter"/>
</dbReference>
<dbReference type="InterPro" id="IPR036052">
    <property type="entry name" value="TrpB-like_PALP_sf"/>
</dbReference>
<dbReference type="GO" id="GO:0000287">
    <property type="term" value="F:magnesium ion binding"/>
    <property type="evidence" value="ECO:0007669"/>
    <property type="project" value="TreeGrafter"/>
</dbReference>
<organism evidence="6 7">
    <name type="scientific">Burkholderia anthina</name>
    <dbReference type="NCBI Taxonomy" id="179879"/>
    <lineage>
        <taxon>Bacteria</taxon>
        <taxon>Pseudomonadati</taxon>
        <taxon>Pseudomonadota</taxon>
        <taxon>Betaproteobacteria</taxon>
        <taxon>Burkholderiales</taxon>
        <taxon>Burkholderiaceae</taxon>
        <taxon>Burkholderia</taxon>
        <taxon>Burkholderia cepacia complex</taxon>
    </lineage>
</organism>
<comment type="similarity">
    <text evidence="2">Belongs to the serine/threonine dehydratase family.</text>
</comment>
<dbReference type="AlphaFoldDB" id="A0A7T6VJ41"/>
<evidence type="ECO:0000256" key="3">
    <source>
        <dbReference type="ARBA" id="ARBA00022898"/>
    </source>
</evidence>
<dbReference type="FunFam" id="3.40.50.1100:FF:000007">
    <property type="entry name" value="L-threonine dehydratase catabolic TdcB"/>
    <property type="match status" value="1"/>
</dbReference>